<sequence length="229" mass="25914">MPTPLRSSQTEESCFHTLFGPLELSQAQPLAQGGDRYVFQHPYEPWLLVKVMDMEARSVYLAKRPFKRWYKQFQRENDYRVYLNEINEYVAAATRPSGVWLLPMARILGLAQTDMGPGLLVEKIRDAQGGIAPTIKDLAKQGAFTQRLSAQLDRFFDDLADAHVVLHDISASNVAVGYNADGRHGLYLVDGFGVLPAIPLYAWSRRLNQRRIARKYAELRAKLPAPVPD</sequence>
<dbReference type="Pfam" id="PF10707">
    <property type="entry name" value="YrbL-PhoP_reg"/>
    <property type="match status" value="1"/>
</dbReference>
<evidence type="ECO:0000313" key="1">
    <source>
        <dbReference type="EMBL" id="SAI73654.1"/>
    </source>
</evidence>
<dbReference type="AlphaFoldDB" id="A0A146ADY7"/>
<dbReference type="Proteomes" id="UP000076825">
    <property type="component" value="Chromosome 1"/>
</dbReference>
<dbReference type="RefSeq" id="WP_063492385.1">
    <property type="nucleotide sequence ID" value="NZ_CP016340.1"/>
</dbReference>
<dbReference type="PATRIC" id="fig|123899.6.peg.3792"/>
<dbReference type="EMBL" id="LT546645">
    <property type="protein sequence ID" value="SAI73654.1"/>
    <property type="molecule type" value="Genomic_DNA"/>
</dbReference>
<gene>
    <name evidence="1" type="ORF">SAMEA3906487_03793</name>
</gene>
<proteinExistence type="predicted"/>
<organism evidence="1 2">
    <name type="scientific">Bordetella trematum</name>
    <dbReference type="NCBI Taxonomy" id="123899"/>
    <lineage>
        <taxon>Bacteria</taxon>
        <taxon>Pseudomonadati</taxon>
        <taxon>Pseudomonadota</taxon>
        <taxon>Betaproteobacteria</taxon>
        <taxon>Burkholderiales</taxon>
        <taxon>Alcaligenaceae</taxon>
        <taxon>Bordetella</taxon>
    </lineage>
</organism>
<dbReference type="OrthoDB" id="595236at2"/>
<dbReference type="STRING" id="123899.SAMEA3906487_03793"/>
<dbReference type="GeneID" id="56588977"/>
<dbReference type="eggNOG" id="ENOG503359J">
    <property type="taxonomic scope" value="Bacteria"/>
</dbReference>
<dbReference type="KEGG" id="btrm:SAMEA390648703793"/>
<dbReference type="InterPro" id="IPR019647">
    <property type="entry name" value="PhoP_reg_network_YrbL"/>
</dbReference>
<name>A0A146ADY7_9BORD</name>
<keyword evidence="2" id="KW-1185">Reference proteome</keyword>
<protein>
    <submittedName>
        <fullName evidence="1">PhoP regulatory network protein YrbL</fullName>
    </submittedName>
</protein>
<evidence type="ECO:0000313" key="2">
    <source>
        <dbReference type="Proteomes" id="UP000076825"/>
    </source>
</evidence>
<reference evidence="1 2" key="1">
    <citation type="submission" date="2016-04" db="EMBL/GenBank/DDBJ databases">
        <authorList>
            <consortium name="Pathogen Informatics"/>
        </authorList>
    </citation>
    <scope>NUCLEOTIDE SEQUENCE [LARGE SCALE GENOMIC DNA]</scope>
    <source>
        <strain evidence="1 2">H044680328</strain>
    </source>
</reference>
<accession>A0A146ADY7</accession>